<feature type="compositionally biased region" description="Basic and acidic residues" evidence="18">
    <location>
        <begin position="738"/>
        <end position="748"/>
    </location>
</feature>
<evidence type="ECO:0000256" key="8">
    <source>
        <dbReference type="ARBA" id="ARBA00022782"/>
    </source>
</evidence>
<reference evidence="20" key="3">
    <citation type="submission" date="2025-09" db="UniProtKB">
        <authorList>
            <consortium name="Ensembl"/>
        </authorList>
    </citation>
    <scope>IDENTIFICATION</scope>
</reference>
<keyword evidence="12" id="KW-0206">Cytoskeleton</keyword>
<feature type="compositionally biased region" description="Basic and acidic residues" evidence="18">
    <location>
        <begin position="927"/>
        <end position="937"/>
    </location>
</feature>
<feature type="compositionally biased region" description="Low complexity" evidence="18">
    <location>
        <begin position="1293"/>
        <end position="1303"/>
    </location>
</feature>
<name>A0A669BPU6_ORENI</name>
<dbReference type="GO" id="GO:0005874">
    <property type="term" value="C:microtubule"/>
    <property type="evidence" value="ECO:0007669"/>
    <property type="project" value="UniProtKB-KW"/>
</dbReference>
<dbReference type="Ensembl" id="ENSONIT00000033563.1">
    <property type="protein sequence ID" value="ENSONIP00000037764.1"/>
    <property type="gene ID" value="ENSONIG00000014720.2"/>
</dbReference>
<feature type="compositionally biased region" description="Basic and acidic residues" evidence="18">
    <location>
        <begin position="1"/>
        <end position="20"/>
    </location>
</feature>
<keyword evidence="3" id="KW-0217">Developmental protein</keyword>
<evidence type="ECO:0000256" key="14">
    <source>
        <dbReference type="ARBA" id="ARBA00064590"/>
    </source>
</evidence>
<dbReference type="GO" id="GO:0001764">
    <property type="term" value="P:neuron migration"/>
    <property type="evidence" value="ECO:0007669"/>
    <property type="project" value="TreeGrafter"/>
</dbReference>
<dbReference type="InterPro" id="IPR057568">
    <property type="entry name" value="CortBP2_NAV1-like_AAA_lid"/>
</dbReference>
<keyword evidence="7" id="KW-0493">Microtubule</keyword>
<dbReference type="PANTHER" id="PTHR12784:SF3">
    <property type="entry name" value="NEURON NAVIGATOR 1"/>
    <property type="match status" value="1"/>
</dbReference>
<evidence type="ECO:0000256" key="15">
    <source>
        <dbReference type="ARBA" id="ARBA00067341"/>
    </source>
</evidence>
<comment type="function">
    <text evidence="13">May be involved in neuronal migration.</text>
</comment>
<evidence type="ECO:0000256" key="17">
    <source>
        <dbReference type="SAM" id="Coils"/>
    </source>
</evidence>
<protein>
    <recommendedName>
        <fullName evidence="15">Neuron navigator 1</fullName>
    </recommendedName>
    <alternativeName>
        <fullName evidence="16">Pore membrane and/or filament-interacting-like protein 3</fullName>
    </alternativeName>
</protein>
<keyword evidence="10" id="KW-0007">Acetylation</keyword>
<feature type="region of interest" description="Disordered" evidence="18">
    <location>
        <begin position="97"/>
        <end position="221"/>
    </location>
</feature>
<feature type="compositionally biased region" description="Low complexity" evidence="18">
    <location>
        <begin position="1178"/>
        <end position="1191"/>
    </location>
</feature>
<feature type="region of interest" description="Disordered" evidence="18">
    <location>
        <begin position="761"/>
        <end position="793"/>
    </location>
</feature>
<feature type="compositionally biased region" description="Polar residues" evidence="18">
    <location>
        <begin position="944"/>
        <end position="960"/>
    </location>
</feature>
<dbReference type="InterPro" id="IPR039041">
    <property type="entry name" value="Nav/unc-53"/>
</dbReference>
<keyword evidence="11 17" id="KW-0175">Coiled coil</keyword>
<keyword evidence="5" id="KW-0963">Cytoplasm</keyword>
<feature type="domain" description="AAA+ ATPase" evidence="19">
    <location>
        <begin position="1434"/>
        <end position="1572"/>
    </location>
</feature>
<dbReference type="Pfam" id="PF00004">
    <property type="entry name" value="AAA"/>
    <property type="match status" value="1"/>
</dbReference>
<dbReference type="PANTHER" id="PTHR12784">
    <property type="entry name" value="STEERIN"/>
    <property type="match status" value="1"/>
</dbReference>
<reference evidence="20" key="2">
    <citation type="submission" date="2025-08" db="UniProtKB">
        <authorList>
            <consortium name="Ensembl"/>
        </authorList>
    </citation>
    <scope>IDENTIFICATION</scope>
</reference>
<dbReference type="Pfam" id="PF23092">
    <property type="entry name" value="Ubiquitin_6"/>
    <property type="match status" value="1"/>
</dbReference>
<evidence type="ECO:0000256" key="9">
    <source>
        <dbReference type="ARBA" id="ARBA00022902"/>
    </source>
</evidence>
<evidence type="ECO:0000256" key="16">
    <source>
        <dbReference type="ARBA" id="ARBA00080430"/>
    </source>
</evidence>
<feature type="compositionally biased region" description="Low complexity" evidence="18">
    <location>
        <begin position="1094"/>
        <end position="1113"/>
    </location>
</feature>
<keyword evidence="6" id="KW-0597">Phosphoprotein</keyword>
<feature type="compositionally biased region" description="Polar residues" evidence="18">
    <location>
        <begin position="907"/>
        <end position="922"/>
    </location>
</feature>
<feature type="compositionally biased region" description="Polar residues" evidence="18">
    <location>
        <begin position="269"/>
        <end position="283"/>
    </location>
</feature>
<evidence type="ECO:0000256" key="18">
    <source>
        <dbReference type="SAM" id="MobiDB-lite"/>
    </source>
</evidence>
<feature type="compositionally biased region" description="Polar residues" evidence="18">
    <location>
        <begin position="532"/>
        <end position="541"/>
    </location>
</feature>
<feature type="compositionally biased region" description="Polar residues" evidence="18">
    <location>
        <begin position="725"/>
        <end position="737"/>
    </location>
</feature>
<evidence type="ECO:0000259" key="19">
    <source>
        <dbReference type="SMART" id="SM00382"/>
    </source>
</evidence>
<feature type="region of interest" description="Disordered" evidence="18">
    <location>
        <begin position="269"/>
        <end position="350"/>
    </location>
</feature>
<sequence>MLGNSVKDREGDLKMERTDSTKAYGQADGKGVGMAAKRAKSGVPQSTQRGELKVYRAGSSEGRIPVPSNLRKQRSMTNLAVLTDAEKKLHLYEPKWCDDMAKPGAGQIKTGKPKTAGGGSSAGGGAPLSRNLSKSEHSLFQGKPKPFSPLAAPSALNKQSRIPRGPYAEVKPLSKAPEDGKSDDEILSSKAKANGKKPGAGAGGECSAKGQGEEGADKPFLKVDPELVVTVLGDLEQLLFSQMLDPESQRKRTVQNVLDLRQNLEDTMSSLRGSQMSHSSNVGYDSDETNARSISSLSNRSSPLSWRHGQASPRLQAGDAPSSTGGGYQGSKSGSQYTAHTMPARCSSRLSSTSRIELIESLDVEDPDLKSGYLSDTDLLGKSLPDDDDDNLANGWDESSSISSGLSDGDGDGSENLSSEEFNASSSLNSLPNTPLGSRRNSSVMLRTDAEKRSLVESGLSWYSEDGKSTHKLDSSSFDSGSLKTEAPSKWRKKPPSLSEDLGSKGELKKPQSLGQPGSFKKGRNPPVGVTSPITHTSQSMLKVAAPKSEKPLDKSKISIRTAGLQRSRSDAGRDHHGEHRKPPSGLVKPAAGTSFGYKRPPTATGTATVMTAGGATISSGSATVGKTPKSSGIPVKPVGGGIPSGRKNSFDASSEQSFLGPNTRNSIQYRSLPRPAKSSTLSVIGRPTTRPVSSTIDSSLLSLKPVPITSSGPRVKEPSSSSSKITNRTSTGPVNQTDREKEKERAKAKAVVADIDCASLKGEDTPSESTGESSVKLHGLRRTSSSRPPSLAHLDKVNSNSLDSCVTIQDLPPKVPPYSKLQDLASSHTATRLTPSPAPVLHIDSPSPYGSESLSGSPILYPKLSGMHRSLESLPLQMSVPASARFVTTDTRDKEERSTGTWGAGSRTSLTLSDSLQTDRNTLPKKGLEYSEESKPGRRHSHNIVSMTESDSPPQWPSPTRTLHPLSNKIPLTNVVHGSVLSLASNASSNYSSQIRKLRRELESSQEKVANLTMQLSANANLVAAFEQSLALMTARLQTLSVSSDQKDSELTELKDTIDILKAKNTEAQEIIQGALSNPDITPKELQINRQNSSESLSSLTSTTSHSSMGSLKEQEAKKKKKKSWLRSSFNKAFSKKGSKPTGPYADIEEIATPESSAPSSPKVHHDGDNPPVSMKSSASASSSRLSEGSEAGDDKVVTDLRTELWEKERKLTDIRLEALSSAHQLEQLQEAMNNMQRTIENLKAENNHLKTGTLSPCPSPGPSSSVSQSSGLTALGSSSPRQSVAMHVPKSYSRGLSEGSSSGIARSLTFIFIGEVKQQDFFVGTVRVNGRMDWVMLDSAVSQAFKVYIAKVDPTSSLGLSTDSIYSYSMGHIKRVLGGEAPETQPSRCMSRGPSGITVALKGLKEKCVDSLVFETLIPKPMMQHYISLLLKHRRLILSGPSGTGKTYLASRLAEYLVDRSAREVTDGIVVTFNMHRQSCKDLQLYLSNLANQIDRESATEIPLVVILDDIHDPASISELVNGALTCKYHKCPYIVGTSNQPVKMTANHGLHLSFRMVTFSNNVEPANGFLVRYLHRKLMESEDERNLTNEDLIRVLDWVPKLWYHLHTFLEKHSTSDFLIGPCFFLSCPVTVDEFRSWFIDLWNHSIIPYLQEGAKDGIKVHGQKAVWEDPVEWVRGTLPWPSAQQDQAKLFHLPPPSIGSSSPCQPSEERPHKETPPSSMENDPLMAMLLKLQEAANFIESPDKEDPSLPKL</sequence>
<evidence type="ECO:0000256" key="13">
    <source>
        <dbReference type="ARBA" id="ARBA00059345"/>
    </source>
</evidence>
<dbReference type="GO" id="GO:0043194">
    <property type="term" value="C:axon initial segment"/>
    <property type="evidence" value="ECO:0007669"/>
    <property type="project" value="TreeGrafter"/>
</dbReference>
<feature type="compositionally biased region" description="Low complexity" evidence="18">
    <location>
        <begin position="397"/>
        <end position="407"/>
    </location>
</feature>
<keyword evidence="8" id="KW-0221">Differentiation</keyword>
<evidence type="ECO:0000313" key="21">
    <source>
        <dbReference type="Proteomes" id="UP000005207"/>
    </source>
</evidence>
<reference evidence="21" key="1">
    <citation type="submission" date="2012-01" db="EMBL/GenBank/DDBJ databases">
        <title>The Genome Sequence of Oreochromis niloticus (Nile Tilapia).</title>
        <authorList>
            <consortium name="Broad Institute Genome Assembly Team"/>
            <consortium name="Broad Institute Sequencing Platform"/>
            <person name="Di Palma F."/>
            <person name="Johnson J."/>
            <person name="Lander E.S."/>
            <person name="Lindblad-Toh K."/>
        </authorList>
    </citation>
    <scope>NUCLEOTIDE SEQUENCE [LARGE SCALE GENOMIC DNA]</scope>
</reference>
<evidence type="ECO:0000256" key="10">
    <source>
        <dbReference type="ARBA" id="ARBA00022990"/>
    </source>
</evidence>
<keyword evidence="9" id="KW-0524">Neurogenesis</keyword>
<feature type="region of interest" description="Disordered" evidence="18">
    <location>
        <begin position="619"/>
        <end position="749"/>
    </location>
</feature>
<dbReference type="Proteomes" id="UP000005207">
    <property type="component" value="Linkage group LG5"/>
</dbReference>
<feature type="region of interest" description="Disordered" evidence="18">
    <location>
        <begin position="888"/>
        <end position="960"/>
    </location>
</feature>
<dbReference type="GO" id="GO:0005524">
    <property type="term" value="F:ATP binding"/>
    <property type="evidence" value="ECO:0007669"/>
    <property type="project" value="InterPro"/>
</dbReference>
<feature type="region of interest" description="Disordered" evidence="18">
    <location>
        <begin position="463"/>
        <end position="603"/>
    </location>
</feature>
<dbReference type="GO" id="GO:0001578">
    <property type="term" value="P:microtubule bundle formation"/>
    <property type="evidence" value="ECO:0007669"/>
    <property type="project" value="TreeGrafter"/>
</dbReference>
<keyword evidence="4" id="KW-0488">Methylation</keyword>
<dbReference type="Gene3D" id="3.40.50.300">
    <property type="entry name" value="P-loop containing nucleotide triphosphate hydrolases"/>
    <property type="match status" value="1"/>
</dbReference>
<comment type="similarity">
    <text evidence="2">Belongs to the Nav/unc-53 family.</text>
</comment>
<accession>A0A669BPU6</accession>
<dbReference type="CDD" id="cd00009">
    <property type="entry name" value="AAA"/>
    <property type="match status" value="1"/>
</dbReference>
<evidence type="ECO:0000256" key="11">
    <source>
        <dbReference type="ARBA" id="ARBA00023054"/>
    </source>
</evidence>
<feature type="compositionally biased region" description="Polar residues" evidence="18">
    <location>
        <begin position="647"/>
        <end position="670"/>
    </location>
</feature>
<feature type="region of interest" description="Disordered" evidence="18">
    <location>
        <begin position="1702"/>
        <end position="1729"/>
    </location>
</feature>
<feature type="coiled-coil region" evidence="17">
    <location>
        <begin position="1045"/>
        <end position="1072"/>
    </location>
</feature>
<dbReference type="GO" id="GO:0016887">
    <property type="term" value="F:ATP hydrolysis activity"/>
    <property type="evidence" value="ECO:0007669"/>
    <property type="project" value="InterPro"/>
</dbReference>
<dbReference type="InterPro" id="IPR027417">
    <property type="entry name" value="P-loop_NTPase"/>
</dbReference>
<evidence type="ECO:0000256" key="5">
    <source>
        <dbReference type="ARBA" id="ARBA00022490"/>
    </source>
</evidence>
<evidence type="ECO:0000256" key="3">
    <source>
        <dbReference type="ARBA" id="ARBA00022473"/>
    </source>
</evidence>
<feature type="compositionally biased region" description="Polar residues" evidence="18">
    <location>
        <begin position="1273"/>
        <end position="1284"/>
    </location>
</feature>
<dbReference type="InterPro" id="IPR003593">
    <property type="entry name" value="AAA+_ATPase"/>
</dbReference>
<feature type="region of interest" description="Disordered" evidence="18">
    <location>
        <begin position="1"/>
        <end position="50"/>
    </location>
</feature>
<proteinExistence type="inferred from homology"/>
<feature type="compositionally biased region" description="Basic and acidic residues" evidence="18">
    <location>
        <begin position="465"/>
        <end position="474"/>
    </location>
</feature>
<dbReference type="GeneTree" id="ENSGT00940000156637"/>
<feature type="compositionally biased region" description="Low complexity" evidence="18">
    <location>
        <begin position="414"/>
        <end position="438"/>
    </location>
</feature>
<evidence type="ECO:0000256" key="2">
    <source>
        <dbReference type="ARBA" id="ARBA00006255"/>
    </source>
</evidence>
<evidence type="ECO:0000256" key="7">
    <source>
        <dbReference type="ARBA" id="ARBA00022701"/>
    </source>
</evidence>
<feature type="compositionally biased region" description="Polar residues" evidence="18">
    <location>
        <begin position="691"/>
        <end position="702"/>
    </location>
</feature>
<feature type="compositionally biased region" description="Low complexity" evidence="18">
    <location>
        <begin position="292"/>
        <end position="305"/>
    </location>
</feature>
<evidence type="ECO:0000256" key="6">
    <source>
        <dbReference type="ARBA" id="ARBA00022553"/>
    </source>
</evidence>
<evidence type="ECO:0000256" key="1">
    <source>
        <dbReference type="ARBA" id="ARBA00004245"/>
    </source>
</evidence>
<comment type="subcellular location">
    <subcellularLocation>
        <location evidence="1">Cytoplasm</location>
        <location evidence="1">Cytoskeleton</location>
    </subcellularLocation>
</comment>
<dbReference type="FunFam" id="3.40.50.300:FF:000409">
    <property type="entry name" value="Neuron navigator 1"/>
    <property type="match status" value="1"/>
</dbReference>
<organism evidence="20 21">
    <name type="scientific">Oreochromis niloticus</name>
    <name type="common">Nile tilapia</name>
    <name type="synonym">Tilapia nilotica</name>
    <dbReference type="NCBI Taxonomy" id="8128"/>
    <lineage>
        <taxon>Eukaryota</taxon>
        <taxon>Metazoa</taxon>
        <taxon>Chordata</taxon>
        <taxon>Craniata</taxon>
        <taxon>Vertebrata</taxon>
        <taxon>Euteleostomi</taxon>
        <taxon>Actinopterygii</taxon>
        <taxon>Neopterygii</taxon>
        <taxon>Teleostei</taxon>
        <taxon>Neoteleostei</taxon>
        <taxon>Acanthomorphata</taxon>
        <taxon>Ovalentaria</taxon>
        <taxon>Cichlomorphae</taxon>
        <taxon>Cichliformes</taxon>
        <taxon>Cichlidae</taxon>
        <taxon>African cichlids</taxon>
        <taxon>Pseudocrenilabrinae</taxon>
        <taxon>Oreochromini</taxon>
        <taxon>Oreochromis</taxon>
    </lineage>
</organism>
<keyword evidence="21" id="KW-1185">Reference proteome</keyword>
<evidence type="ECO:0000256" key="12">
    <source>
        <dbReference type="ARBA" id="ARBA00023212"/>
    </source>
</evidence>
<feature type="region of interest" description="Disordered" evidence="18">
    <location>
        <begin position="381"/>
        <end position="445"/>
    </location>
</feature>
<feature type="compositionally biased region" description="Basic and acidic residues" evidence="18">
    <location>
        <begin position="568"/>
        <end position="582"/>
    </location>
</feature>
<gene>
    <name evidence="20" type="primary">NAV1</name>
    <name evidence="20" type="synonym">nav1b</name>
</gene>
<dbReference type="Pfam" id="PF25408">
    <property type="entry name" value="AAA_lid_NAV1"/>
    <property type="match status" value="1"/>
</dbReference>
<evidence type="ECO:0000256" key="4">
    <source>
        <dbReference type="ARBA" id="ARBA00022481"/>
    </source>
</evidence>
<feature type="coiled-coil region" evidence="17">
    <location>
        <begin position="989"/>
        <end position="1016"/>
    </location>
</feature>
<feature type="compositionally biased region" description="Gly residues" evidence="18">
    <location>
        <begin position="116"/>
        <end position="126"/>
    </location>
</feature>
<dbReference type="InterPro" id="IPR057126">
    <property type="entry name" value="NAV1-like_ubiquitin-like"/>
</dbReference>
<dbReference type="InterPro" id="IPR003959">
    <property type="entry name" value="ATPase_AAA_core"/>
</dbReference>
<feature type="compositionally biased region" description="Basic and acidic residues" evidence="18">
    <location>
        <begin position="548"/>
        <end position="557"/>
    </location>
</feature>
<feature type="region of interest" description="Disordered" evidence="18">
    <location>
        <begin position="1155"/>
        <end position="1196"/>
    </location>
</feature>
<feature type="compositionally biased region" description="Basic and acidic residues" evidence="18">
    <location>
        <begin position="211"/>
        <end position="221"/>
    </location>
</feature>
<dbReference type="SUPFAM" id="SSF52540">
    <property type="entry name" value="P-loop containing nucleoside triphosphate hydrolases"/>
    <property type="match status" value="1"/>
</dbReference>
<feature type="region of interest" description="Disordered" evidence="18">
    <location>
        <begin position="1251"/>
        <end position="1303"/>
    </location>
</feature>
<comment type="subunit">
    <text evidence="14">Interacts with tubulin.</text>
</comment>
<evidence type="ECO:0000313" key="20">
    <source>
        <dbReference type="Ensembl" id="ENSONIP00000037764.1"/>
    </source>
</evidence>
<dbReference type="SMART" id="SM00382">
    <property type="entry name" value="AAA"/>
    <property type="match status" value="1"/>
</dbReference>
<feature type="region of interest" description="Disordered" evidence="18">
    <location>
        <begin position="1091"/>
        <end position="1125"/>
    </location>
</feature>